<evidence type="ECO:0000313" key="4">
    <source>
        <dbReference type="Proteomes" id="UP000835052"/>
    </source>
</evidence>
<feature type="chain" id="PRO_5035773063" evidence="2">
    <location>
        <begin position="20"/>
        <end position="115"/>
    </location>
</feature>
<reference evidence="3" key="1">
    <citation type="submission" date="2020-10" db="EMBL/GenBank/DDBJ databases">
        <authorList>
            <person name="Kikuchi T."/>
        </authorList>
    </citation>
    <scope>NUCLEOTIDE SEQUENCE</scope>
    <source>
        <strain evidence="3">NKZ352</strain>
    </source>
</reference>
<feature type="region of interest" description="Disordered" evidence="1">
    <location>
        <begin position="96"/>
        <end position="115"/>
    </location>
</feature>
<organism evidence="3 4">
    <name type="scientific">Caenorhabditis auriculariae</name>
    <dbReference type="NCBI Taxonomy" id="2777116"/>
    <lineage>
        <taxon>Eukaryota</taxon>
        <taxon>Metazoa</taxon>
        <taxon>Ecdysozoa</taxon>
        <taxon>Nematoda</taxon>
        <taxon>Chromadorea</taxon>
        <taxon>Rhabditida</taxon>
        <taxon>Rhabditina</taxon>
        <taxon>Rhabditomorpha</taxon>
        <taxon>Rhabditoidea</taxon>
        <taxon>Rhabditidae</taxon>
        <taxon>Peloderinae</taxon>
        <taxon>Caenorhabditis</taxon>
    </lineage>
</organism>
<evidence type="ECO:0000313" key="3">
    <source>
        <dbReference type="EMBL" id="CAD6187098.1"/>
    </source>
</evidence>
<accession>A0A8S1GWY1</accession>
<dbReference type="Proteomes" id="UP000835052">
    <property type="component" value="Unassembled WGS sequence"/>
</dbReference>
<dbReference type="EMBL" id="CAJGYM010000005">
    <property type="protein sequence ID" value="CAD6187098.1"/>
    <property type="molecule type" value="Genomic_DNA"/>
</dbReference>
<protein>
    <submittedName>
        <fullName evidence="3">Uncharacterized protein</fullName>
    </submittedName>
</protein>
<name>A0A8S1GWY1_9PELO</name>
<keyword evidence="2" id="KW-0732">Signal</keyword>
<comment type="caution">
    <text evidence="3">The sequence shown here is derived from an EMBL/GenBank/DDBJ whole genome shotgun (WGS) entry which is preliminary data.</text>
</comment>
<evidence type="ECO:0000256" key="1">
    <source>
        <dbReference type="SAM" id="MobiDB-lite"/>
    </source>
</evidence>
<dbReference type="AlphaFoldDB" id="A0A8S1GWY1"/>
<keyword evidence="4" id="KW-1185">Reference proteome</keyword>
<gene>
    <name evidence="3" type="ORF">CAUJ_LOCUS3017</name>
</gene>
<sequence>MAAVLAVLFLLALFYYIYNFPRSSTSNETTTSPVITMKTGNSFTSINGAGESLVTPRSISYGTEVTGVSLATAFSARSGNSQISSYASSLVSVRSSPFEHDVSTSDDNTEVDVSM</sequence>
<feature type="signal peptide" evidence="2">
    <location>
        <begin position="1"/>
        <end position="19"/>
    </location>
</feature>
<proteinExistence type="predicted"/>
<evidence type="ECO:0000256" key="2">
    <source>
        <dbReference type="SAM" id="SignalP"/>
    </source>
</evidence>